<feature type="compositionally biased region" description="Polar residues" evidence="7">
    <location>
        <begin position="2203"/>
        <end position="2218"/>
    </location>
</feature>
<dbReference type="InterPro" id="IPR002017">
    <property type="entry name" value="Spectrin_repeat"/>
</dbReference>
<feature type="coiled-coil region" evidence="6">
    <location>
        <begin position="960"/>
        <end position="994"/>
    </location>
</feature>
<accession>A0ABD3WM80</accession>
<dbReference type="Gene3D" id="1.20.58.60">
    <property type="match status" value="14"/>
</dbReference>
<feature type="region of interest" description="Disordered" evidence="7">
    <location>
        <begin position="2362"/>
        <end position="2398"/>
    </location>
</feature>
<feature type="coiled-coil region" evidence="6">
    <location>
        <begin position="87"/>
        <end position="121"/>
    </location>
</feature>
<feature type="region of interest" description="Disordered" evidence="7">
    <location>
        <begin position="2525"/>
        <end position="2546"/>
    </location>
</feature>
<feature type="coiled-coil region" evidence="6">
    <location>
        <begin position="197"/>
        <end position="343"/>
    </location>
</feature>
<evidence type="ECO:0000313" key="10">
    <source>
        <dbReference type="Proteomes" id="UP001634394"/>
    </source>
</evidence>
<feature type="coiled-coil region" evidence="6">
    <location>
        <begin position="1708"/>
        <end position="1777"/>
    </location>
</feature>
<sequence length="2582" mass="296640">MEGEPKVKNIIALAEKVLPNTAPQGKDIIVRETEALRADWEAFVTALQKTKRDLENCMDQWKEFDNHFERCNAWLKDIETKTKDTELKSSLKEKQTQLEKLKALQKDLVSKQREIDSLSDSAQDLVRVSTDTRVASQSSQMTTKYQTLAVNLKELCRRWEQYVLDHQAYESSFKQCKNWIHEMRNKLSAHSDVSGDKRLVQERIQKLQNLNADKEEGLHMLQIALDNLQIVLPNTSVAGRDNIRREMQGLQAEYDALSGDLNETRNKLEGTLAQWTTYDSSIEQLSRWLRDLENQIMAERQLQNTLQEKKLQLERVKVLQLNIASQQSAIDNLNDKAQMLKEASNDTNLMNQIRQIVERYRIMCLDARELQSNCEKYVRDHQLYRDSYMGTSEWLSATMDKMSTCSDVRGDRSTIEAQLQKVADIISVSDAGREKLDDTLAKGDIVLPETSAQGQELIREELNMLTNDFEGFETDITELQNMLEKLRDDWLMYEEQYEELNQWIKDTESNIRAEAELKATLEEKTGQLEKQNAVHEEVMNQQTKFDELAEGAQGLVQSTTDNRLTSQLTQLSSRYSALIAASKEYLKRYDQHVQDHHQYAETFTEAVTWLQTTRDKLSVCADTSGDRYTIQIQLEKLQEFVVLKEEGQLLIHTAQTWGEKTMNNTSVEGREMIRQELQQLQQEWDALIGETTDTKVMLESCLLQWTDFSDSYEQIQKWLRDTEKRLKISDPKVDLSEKKAELQRIKGVYQDVTSYEQMMEGVGAKAQDLMQKSPASKATTDTSQIITKYHNLKDLAMDMLAKAEQCVAQHQAYLDACNGFVSWLRTAREKLSTCSDTFGEKSAIVGKIERAKALVASLGEGSQRLTEATKAGEATIPNTSASGQTKIRQELKSMSRDFEEYRTELMQAQEELEDCLACWNEFEESYQHFNKWLKETETYLRTDLDLKATAEEKKRHWEQYQKYMDEVQAHQTSLDKVNEKAQKLVQTNADAKTSHAITQLTTRYQGVIALSKDIVKNLEAYYTNHLNYKQNQDDFNSWLIDTKRMLQTIHRTAGSKDDLGTKLDKVAEMQAAMDRGHNHLRAVLDSSEKILPNTNSRGCQTIRQDTETAKVEYENLLTDISQAKRGLETALSHWGDFDRAFEQFHSWLTDMESKLRGEPEHKADLPEKKSNLEKFKAIQADITAHRDLLERLEDKSSQINDPQPQSRVADMRTHYQALSNAARDTVLKLDNQVQGHEEYRKAYIGCLDWMANTRHRLQRLSDYSGDKRTLQDRLQQVKDFKGEMRQGQDMVNNATQLGEKVCLTTAPRGQEAIQKELHTLKDDWVGFSTAVNEVETNLEACISHWRELDDELTGFTDWIVKMESRVKGLQENKSDLARKQQLLHEGENILEDIVKNKQMLDKVRGRGDAVAQRSTDPRLSSNMMQLTTRYQALNTGAKNLVQKLGENVRDHKAYNEAFDVAANWLAVMDEKVQECNDTAGDWHKLQERMEVIKTIMARMDEGLQKVNQVCDLAEKILPNTSSEGKRLIEQQVTELTNEWEKLNLAITECNSMLEGVQERWNDYEEYYGSLVKWLADMENTLKMDPEPKAQIVEKKTQLDKYKLVLSDVDNHERLVNELAERVANLEALSENLDVADSLSDVQNRYDRVRTRAKELVSKLDRSYQEHLGFHEAQQESEKWLLQTSFRLMNHNSLNCSTMELTDRQIEKHRILLQEIEEYRSNLDRVNQKGRRLIDNHPKVPRLAQQIQNQLQNLEESYINLQATAQQIRDRLNDVLNRWQEYSTLLENTNLFLTGDFPRWLTQTDHDSPDSMQDAQHKLETVRTMWERLSSMGQELTNAAHRVENLGTPENADERDLPSTSPITQLASTVNEGMQHAVEEVERRLNHIREIIQQWESVDRMRGELRSWLHNKQEQLEELEQQPAKLHAEASELDIEKLQALREEIQARGPAVETLQTRYRELTEHNPSLQDPVFKAVKDDWEELLGQIENLITEREHALQAARDLQNQQNTMDEDLANYIDELEKIDKADMSVVEKSAELRPKRRKCRSTQTPNSSARFSSRKDLLGDSEDSDNDEVSPKSARHSGSSGPQSKSAYRRGQGGTPKSPSPRYRSLGRPTSRFDDRDLKKGATALESESEESGYGETYYTMHASSFDTNLDTEVFENTMRGTPLGLEANQYSDDDSDVSFIAGTFPPVNPEDLRDGSSQTPGHAGTQTPANMWSGKKEPLSIQTQTESTRNVSLQTSNTSLHSIGNQTRRSSGSRANLLRSLLSEVKEMKQSRGLNSTYTGSEDDLNSMVSGTTLQREMIQNVLDDVRLIKESEKHGTRQTQTEAEQGTQTSLKLFPEGDPVRNARLNRFQELMGNMRDMKEGKRSRTTTPSAGSRSRPSTRGASPMEHNTLAKFTPPNSQAPPQAQVPRINVPVQNGYAYAPQPMYNPQPFAAAAPPIIMNGPQLNPNAYPLRRRMITQDDLSNVEERIDRLRNYTLPPRRQMPPPPPPPPQYVIPIYATPAPTIRHRRPVFEDEYLSDESEYGGQAPRRRGRKRRTSPHVLNALEEASQTASHLKKLSQRMKENLRDDMFFDM</sequence>
<feature type="compositionally biased region" description="Acidic residues" evidence="7">
    <location>
        <begin position="2066"/>
        <end position="2075"/>
    </location>
</feature>
<feature type="compositionally biased region" description="Polar residues" evidence="7">
    <location>
        <begin position="2083"/>
        <end position="2093"/>
    </location>
</feature>
<keyword evidence="3" id="KW-0677">Repeat</keyword>
<evidence type="ECO:0000259" key="8">
    <source>
        <dbReference type="Pfam" id="PF25034"/>
    </source>
</evidence>
<feature type="region of interest" description="Disordered" evidence="7">
    <location>
        <begin position="2321"/>
        <end position="2347"/>
    </location>
</feature>
<feature type="compositionally biased region" description="Low complexity" evidence="7">
    <location>
        <begin position="2326"/>
        <end position="2338"/>
    </location>
</feature>
<feature type="compositionally biased region" description="Polar residues" evidence="7">
    <location>
        <begin position="2375"/>
        <end position="2390"/>
    </location>
</feature>
<feature type="domain" description="Nesprin-1 spectrin repeats region" evidence="8">
    <location>
        <begin position="1494"/>
        <end position="1608"/>
    </location>
</feature>
<evidence type="ECO:0000256" key="2">
    <source>
        <dbReference type="ARBA" id="ARBA00022692"/>
    </source>
</evidence>
<comment type="caution">
    <text evidence="9">The sequence shown here is derived from an EMBL/GenBank/DDBJ whole genome shotgun (WGS) entry which is preliminary data.</text>
</comment>
<keyword evidence="10" id="KW-1185">Reference proteome</keyword>
<dbReference type="InterPro" id="IPR018159">
    <property type="entry name" value="Spectrin/alpha-actinin"/>
</dbReference>
<dbReference type="Pfam" id="PF25034">
    <property type="entry name" value="Spectrin_SYNE1"/>
    <property type="match status" value="1"/>
</dbReference>
<dbReference type="SUPFAM" id="SSF46966">
    <property type="entry name" value="Spectrin repeat"/>
    <property type="match status" value="16"/>
</dbReference>
<dbReference type="PANTHER" id="PTHR47535">
    <property type="entry name" value="MUSCLE-SPECIFIC PROTEIN 300 KDA, ISOFORM G"/>
    <property type="match status" value="1"/>
</dbReference>
<reference evidence="9 10" key="1">
    <citation type="submission" date="2024-11" db="EMBL/GenBank/DDBJ databases">
        <title>Chromosome-level genome assembly of the freshwater bivalve Anodonta woodiana.</title>
        <authorList>
            <person name="Chen X."/>
        </authorList>
    </citation>
    <scope>NUCLEOTIDE SEQUENCE [LARGE SCALE GENOMIC DNA]</scope>
    <source>
        <strain evidence="9">MN2024</strain>
        <tissue evidence="9">Gills</tissue>
    </source>
</reference>
<keyword evidence="5" id="KW-0472">Membrane</keyword>
<feature type="coiled-coil region" evidence="6">
    <location>
        <begin position="1870"/>
        <end position="1947"/>
    </location>
</feature>
<dbReference type="InterPro" id="IPR057057">
    <property type="entry name" value="Spectrin_SYNE1"/>
</dbReference>
<organism evidence="9 10">
    <name type="scientific">Sinanodonta woodiana</name>
    <name type="common">Chinese pond mussel</name>
    <name type="synonym">Anodonta woodiana</name>
    <dbReference type="NCBI Taxonomy" id="1069815"/>
    <lineage>
        <taxon>Eukaryota</taxon>
        <taxon>Metazoa</taxon>
        <taxon>Spiralia</taxon>
        <taxon>Lophotrochozoa</taxon>
        <taxon>Mollusca</taxon>
        <taxon>Bivalvia</taxon>
        <taxon>Autobranchia</taxon>
        <taxon>Heteroconchia</taxon>
        <taxon>Palaeoheterodonta</taxon>
        <taxon>Unionida</taxon>
        <taxon>Unionoidea</taxon>
        <taxon>Unionidae</taxon>
        <taxon>Unioninae</taxon>
        <taxon>Sinanodonta</taxon>
    </lineage>
</organism>
<dbReference type="Proteomes" id="UP001634394">
    <property type="component" value="Unassembled WGS sequence"/>
</dbReference>
<name>A0ABD3WM80_SINWO</name>
<protein>
    <recommendedName>
        <fullName evidence="8">Nesprin-1 spectrin repeats region domain-containing protein</fullName>
    </recommendedName>
</protein>
<gene>
    <name evidence="9" type="ORF">ACJMK2_037884</name>
</gene>
<keyword evidence="2" id="KW-0812">Transmembrane</keyword>
<proteinExistence type="predicted"/>
<dbReference type="InterPro" id="IPR052403">
    <property type="entry name" value="LINC-complex_assoc"/>
</dbReference>
<evidence type="ECO:0000256" key="7">
    <source>
        <dbReference type="SAM" id="MobiDB-lite"/>
    </source>
</evidence>
<dbReference type="GO" id="GO:0016020">
    <property type="term" value="C:membrane"/>
    <property type="evidence" value="ECO:0007669"/>
    <property type="project" value="UniProtKB-SubCell"/>
</dbReference>
<evidence type="ECO:0000313" key="9">
    <source>
        <dbReference type="EMBL" id="KAL3874932.1"/>
    </source>
</evidence>
<evidence type="ECO:0000256" key="4">
    <source>
        <dbReference type="ARBA" id="ARBA00022989"/>
    </source>
</evidence>
<dbReference type="Pfam" id="PF00435">
    <property type="entry name" value="Spectrin"/>
    <property type="match status" value="7"/>
</dbReference>
<dbReference type="SMART" id="SM00150">
    <property type="entry name" value="SPEC"/>
    <property type="match status" value="17"/>
</dbReference>
<feature type="compositionally biased region" description="Polar residues" evidence="7">
    <location>
        <begin position="2048"/>
        <end position="2058"/>
    </location>
</feature>
<feature type="region of interest" description="Disordered" evidence="7">
    <location>
        <begin position="2035"/>
        <end position="2125"/>
    </location>
</feature>
<dbReference type="PANTHER" id="PTHR47535:SF1">
    <property type="entry name" value="NESPRIN-1"/>
    <property type="match status" value="1"/>
</dbReference>
<feature type="region of interest" description="Disordered" evidence="7">
    <location>
        <begin position="2194"/>
        <end position="2224"/>
    </location>
</feature>
<keyword evidence="4" id="KW-1133">Transmembrane helix</keyword>
<dbReference type="CDD" id="cd00176">
    <property type="entry name" value="SPEC"/>
    <property type="match status" value="9"/>
</dbReference>
<feature type="compositionally biased region" description="Basic residues" evidence="7">
    <location>
        <begin position="2536"/>
        <end position="2546"/>
    </location>
</feature>
<evidence type="ECO:0000256" key="1">
    <source>
        <dbReference type="ARBA" id="ARBA00004370"/>
    </source>
</evidence>
<evidence type="ECO:0000256" key="5">
    <source>
        <dbReference type="ARBA" id="ARBA00023136"/>
    </source>
</evidence>
<comment type="subcellular location">
    <subcellularLocation>
        <location evidence="1">Membrane</location>
    </subcellularLocation>
</comment>
<feature type="coiled-coil region" evidence="6">
    <location>
        <begin position="462"/>
        <end position="541"/>
    </location>
</feature>
<feature type="coiled-coil region" evidence="6">
    <location>
        <begin position="1608"/>
        <end position="1658"/>
    </location>
</feature>
<feature type="coiled-coil region" evidence="6">
    <location>
        <begin position="1987"/>
        <end position="2021"/>
    </location>
</feature>
<dbReference type="EMBL" id="JBJQND010000006">
    <property type="protein sequence ID" value="KAL3874932.1"/>
    <property type="molecule type" value="Genomic_DNA"/>
</dbReference>
<keyword evidence="6" id="KW-0175">Coiled coil</keyword>
<evidence type="ECO:0000256" key="6">
    <source>
        <dbReference type="SAM" id="Coils"/>
    </source>
</evidence>
<evidence type="ECO:0000256" key="3">
    <source>
        <dbReference type="ARBA" id="ARBA00022737"/>
    </source>
</evidence>
<feature type="coiled-coil region" evidence="6">
    <location>
        <begin position="891"/>
        <end position="918"/>
    </location>
</feature>